<evidence type="ECO:0000256" key="3">
    <source>
        <dbReference type="ARBA" id="ARBA00023004"/>
    </source>
</evidence>
<dbReference type="SUPFAM" id="SSF51197">
    <property type="entry name" value="Clavaminate synthase-like"/>
    <property type="match status" value="1"/>
</dbReference>
<proteinExistence type="predicted"/>
<dbReference type="STRING" id="4081.A0A3Q7I291"/>
<reference evidence="5" key="2">
    <citation type="submission" date="2019-01" db="UniProtKB">
        <authorList>
            <consortium name="EnsemblPlants"/>
        </authorList>
    </citation>
    <scope>IDENTIFICATION</scope>
    <source>
        <strain evidence="5">cv. Heinz 1706</strain>
    </source>
</reference>
<dbReference type="EnsemblPlants" id="Solyc09g057925.1.1">
    <property type="protein sequence ID" value="Solyc09g057925.1.1"/>
    <property type="gene ID" value="Solyc09g057925.1"/>
</dbReference>
<keyword evidence="6" id="KW-1185">Reference proteome</keyword>
<keyword evidence="1" id="KW-0479">Metal-binding</keyword>
<evidence type="ECO:0000313" key="6">
    <source>
        <dbReference type="Proteomes" id="UP000004994"/>
    </source>
</evidence>
<dbReference type="InterPro" id="IPR027443">
    <property type="entry name" value="IPNS-like_sf"/>
</dbReference>
<evidence type="ECO:0000256" key="2">
    <source>
        <dbReference type="ARBA" id="ARBA00022896"/>
    </source>
</evidence>
<dbReference type="Gramene" id="Solyc09g057925.1.1">
    <property type="protein sequence ID" value="Solyc09g057925.1.1"/>
    <property type="gene ID" value="Solyc09g057925.1"/>
</dbReference>
<sequence length="82" mass="9229">MRLVDAGITKIPQIVILPPINRTDSSDSDGYNQPLRDVAKVSDASDTCGFFQVINHGIPIFVLDEMLQGDENFYKKDIKFKK</sequence>
<dbReference type="GO" id="GO:0046872">
    <property type="term" value="F:metal ion binding"/>
    <property type="evidence" value="ECO:0007669"/>
    <property type="project" value="UniProtKB-KW"/>
</dbReference>
<dbReference type="InterPro" id="IPR026992">
    <property type="entry name" value="DIOX_N"/>
</dbReference>
<dbReference type="GO" id="GO:0016706">
    <property type="term" value="F:2-oxoglutarate-dependent dioxygenase activity"/>
    <property type="evidence" value="ECO:0007669"/>
    <property type="project" value="UniProtKB-ARBA"/>
</dbReference>
<dbReference type="InParanoid" id="A0A3Q7I291"/>
<keyword evidence="3" id="KW-0408">Iron</keyword>
<name>A0A3Q7I291_SOLLC</name>
<organism evidence="5">
    <name type="scientific">Solanum lycopersicum</name>
    <name type="common">Tomato</name>
    <name type="synonym">Lycopersicon esculentum</name>
    <dbReference type="NCBI Taxonomy" id="4081"/>
    <lineage>
        <taxon>Eukaryota</taxon>
        <taxon>Viridiplantae</taxon>
        <taxon>Streptophyta</taxon>
        <taxon>Embryophyta</taxon>
        <taxon>Tracheophyta</taxon>
        <taxon>Spermatophyta</taxon>
        <taxon>Magnoliopsida</taxon>
        <taxon>eudicotyledons</taxon>
        <taxon>Gunneridae</taxon>
        <taxon>Pentapetalae</taxon>
        <taxon>asterids</taxon>
        <taxon>lamiids</taxon>
        <taxon>Solanales</taxon>
        <taxon>Solanaceae</taxon>
        <taxon>Solanoideae</taxon>
        <taxon>Solaneae</taxon>
        <taxon>Solanum</taxon>
        <taxon>Solanum subgen. Lycopersicon</taxon>
    </lineage>
</organism>
<dbReference type="GO" id="GO:0031418">
    <property type="term" value="F:L-ascorbic acid binding"/>
    <property type="evidence" value="ECO:0007669"/>
    <property type="project" value="UniProtKB-KW"/>
</dbReference>
<evidence type="ECO:0000313" key="5">
    <source>
        <dbReference type="EnsemblPlants" id="Solyc09g057925.1.1"/>
    </source>
</evidence>
<reference evidence="5" key="1">
    <citation type="journal article" date="2012" name="Nature">
        <title>The tomato genome sequence provides insights into fleshy fruit evolution.</title>
        <authorList>
            <consortium name="Tomato Genome Consortium"/>
        </authorList>
    </citation>
    <scope>NUCLEOTIDE SEQUENCE [LARGE SCALE GENOMIC DNA]</scope>
    <source>
        <strain evidence="5">cv. Heinz 1706</strain>
    </source>
</reference>
<accession>A0A3Q7I291</accession>
<evidence type="ECO:0000256" key="1">
    <source>
        <dbReference type="ARBA" id="ARBA00022723"/>
    </source>
</evidence>
<protein>
    <recommendedName>
        <fullName evidence="4">Non-haem dioxygenase N-terminal domain-containing protein</fullName>
    </recommendedName>
</protein>
<evidence type="ECO:0000259" key="4">
    <source>
        <dbReference type="Pfam" id="PF14226"/>
    </source>
</evidence>
<keyword evidence="2" id="KW-0847">Vitamin C</keyword>
<dbReference type="Pfam" id="PF14226">
    <property type="entry name" value="DIOX_N"/>
    <property type="match status" value="1"/>
</dbReference>
<dbReference type="Gene3D" id="2.60.120.330">
    <property type="entry name" value="B-lactam Antibiotic, Isopenicillin N Synthase, Chain"/>
    <property type="match status" value="1"/>
</dbReference>
<dbReference type="AlphaFoldDB" id="A0A3Q7I291"/>
<dbReference type="Proteomes" id="UP000004994">
    <property type="component" value="Chromosome 9"/>
</dbReference>
<feature type="domain" description="Non-haem dioxygenase N-terminal" evidence="4">
    <location>
        <begin position="38"/>
        <end position="75"/>
    </location>
</feature>